<dbReference type="EMBL" id="FNKD01000002">
    <property type="protein sequence ID" value="SDQ62229.1"/>
    <property type="molecule type" value="Genomic_DNA"/>
</dbReference>
<keyword evidence="6" id="KW-1185">Reference proteome</keyword>
<organism evidence="5 6">
    <name type="scientific">Virgibacillus salinus</name>
    <dbReference type="NCBI Taxonomy" id="553311"/>
    <lineage>
        <taxon>Bacteria</taxon>
        <taxon>Bacillati</taxon>
        <taxon>Bacillota</taxon>
        <taxon>Bacilli</taxon>
        <taxon>Bacillales</taxon>
        <taxon>Bacillaceae</taxon>
        <taxon>Virgibacillus</taxon>
    </lineage>
</organism>
<proteinExistence type="inferred from homology"/>
<comment type="similarity">
    <text evidence="1">Belongs to the methyltransferase superfamily.</text>
</comment>
<evidence type="ECO:0000313" key="5">
    <source>
        <dbReference type="EMBL" id="SDQ62229.1"/>
    </source>
</evidence>
<name>A0A1H1CDS9_9BACI</name>
<reference evidence="5 6" key="1">
    <citation type="submission" date="2016-10" db="EMBL/GenBank/DDBJ databases">
        <authorList>
            <person name="de Groot N.N."/>
        </authorList>
    </citation>
    <scope>NUCLEOTIDE SEQUENCE [LARGE SCALE GENOMIC DNA]</scope>
    <source>
        <strain evidence="5 6">CGMCC 1.10449</strain>
    </source>
</reference>
<dbReference type="AlphaFoldDB" id="A0A1H1CDS9"/>
<dbReference type="PANTHER" id="PTHR44942:SF4">
    <property type="entry name" value="METHYLTRANSFERASE TYPE 11 DOMAIN-CONTAINING PROTEIN"/>
    <property type="match status" value="1"/>
</dbReference>
<dbReference type="GO" id="GO:0008757">
    <property type="term" value="F:S-adenosylmethionine-dependent methyltransferase activity"/>
    <property type="evidence" value="ECO:0007669"/>
    <property type="project" value="InterPro"/>
</dbReference>
<sequence length="256" mass="29653">MREKVDVKRVFSKNKEAYVTSSTHAFGKDLSLMINWLQPKSTMKVLDIATGGGHVAKNLANHVEEVVATDITEEMLENTALYLESHKNIYYAVADAEDLPFTGENFDIVTCRIAAHHFPNPERFIAEVNRVLKPEGQFLLIDNIAPEDCKFDQFINSLEKMRDHSHIRSRSLIEWKNLFVDHDLSIIKEQTRKKVLPYREWVQRTLDDDETIQHVGQFILESDNETKNYFQVDTEDDIIHSFAIDEWMALGAKRTD</sequence>
<evidence type="ECO:0000256" key="2">
    <source>
        <dbReference type="ARBA" id="ARBA00022603"/>
    </source>
</evidence>
<dbReference type="Proteomes" id="UP000199444">
    <property type="component" value="Unassembled WGS sequence"/>
</dbReference>
<dbReference type="PANTHER" id="PTHR44942">
    <property type="entry name" value="METHYLTRANSF_11 DOMAIN-CONTAINING PROTEIN"/>
    <property type="match status" value="1"/>
</dbReference>
<dbReference type="Gene3D" id="3.40.50.150">
    <property type="entry name" value="Vaccinia Virus protein VP39"/>
    <property type="match status" value="1"/>
</dbReference>
<accession>A0A1H1CDS9</accession>
<protein>
    <submittedName>
        <fullName evidence="5">Methyltransferase domain-containing protein</fullName>
    </submittedName>
</protein>
<evidence type="ECO:0000313" key="6">
    <source>
        <dbReference type="Proteomes" id="UP000199444"/>
    </source>
</evidence>
<dbReference type="RefSeq" id="WP_092493010.1">
    <property type="nucleotide sequence ID" value="NZ_FNKD01000002.1"/>
</dbReference>
<evidence type="ECO:0000256" key="3">
    <source>
        <dbReference type="ARBA" id="ARBA00022679"/>
    </source>
</evidence>
<feature type="domain" description="Methyltransferase type 11" evidence="4">
    <location>
        <begin position="46"/>
        <end position="139"/>
    </location>
</feature>
<evidence type="ECO:0000256" key="1">
    <source>
        <dbReference type="ARBA" id="ARBA00008361"/>
    </source>
</evidence>
<evidence type="ECO:0000259" key="4">
    <source>
        <dbReference type="Pfam" id="PF08241"/>
    </source>
</evidence>
<dbReference type="InterPro" id="IPR029063">
    <property type="entry name" value="SAM-dependent_MTases_sf"/>
</dbReference>
<dbReference type="InterPro" id="IPR051052">
    <property type="entry name" value="Diverse_substrate_MTase"/>
</dbReference>
<dbReference type="Pfam" id="PF08241">
    <property type="entry name" value="Methyltransf_11"/>
    <property type="match status" value="1"/>
</dbReference>
<dbReference type="CDD" id="cd02440">
    <property type="entry name" value="AdoMet_MTases"/>
    <property type="match status" value="1"/>
</dbReference>
<dbReference type="SUPFAM" id="SSF53335">
    <property type="entry name" value="S-adenosyl-L-methionine-dependent methyltransferases"/>
    <property type="match status" value="1"/>
</dbReference>
<gene>
    <name evidence="5" type="ORF">SAMN05216231_2199</name>
</gene>
<dbReference type="InterPro" id="IPR013216">
    <property type="entry name" value="Methyltransf_11"/>
</dbReference>
<keyword evidence="3 5" id="KW-0808">Transferase</keyword>
<dbReference type="STRING" id="553311.SAMN05216231_2199"/>
<keyword evidence="2 5" id="KW-0489">Methyltransferase</keyword>
<dbReference type="GO" id="GO:0032259">
    <property type="term" value="P:methylation"/>
    <property type="evidence" value="ECO:0007669"/>
    <property type="project" value="UniProtKB-KW"/>
</dbReference>